<protein>
    <submittedName>
        <fullName evidence="2">3-hydroxyacyl-CoA dehydrogenase</fullName>
    </submittedName>
</protein>
<evidence type="ECO:0000313" key="2">
    <source>
        <dbReference type="EMBL" id="MDH6279793.1"/>
    </source>
</evidence>
<name>A0ABT6M649_9NOCA</name>
<evidence type="ECO:0000256" key="1">
    <source>
        <dbReference type="SAM" id="Phobius"/>
    </source>
</evidence>
<proteinExistence type="predicted"/>
<keyword evidence="1" id="KW-0472">Membrane</keyword>
<comment type="caution">
    <text evidence="2">The sequence shown here is derived from an EMBL/GenBank/DDBJ whole genome shotgun (WGS) entry which is preliminary data.</text>
</comment>
<dbReference type="RefSeq" id="WP_280759165.1">
    <property type="nucleotide sequence ID" value="NZ_JARXVC010000002.1"/>
</dbReference>
<keyword evidence="3" id="KW-1185">Reference proteome</keyword>
<dbReference type="Proteomes" id="UP001160334">
    <property type="component" value="Unassembled WGS sequence"/>
</dbReference>
<keyword evidence="1" id="KW-1133">Transmembrane helix</keyword>
<keyword evidence="1" id="KW-0812">Transmembrane</keyword>
<feature type="transmembrane region" description="Helical" evidence="1">
    <location>
        <begin position="6"/>
        <end position="29"/>
    </location>
</feature>
<gene>
    <name evidence="2" type="ORF">M2280_001002</name>
</gene>
<dbReference type="EMBL" id="JARXVC010000002">
    <property type="protein sequence ID" value="MDH6279793.1"/>
    <property type="molecule type" value="Genomic_DNA"/>
</dbReference>
<evidence type="ECO:0000313" key="3">
    <source>
        <dbReference type="Proteomes" id="UP001160334"/>
    </source>
</evidence>
<reference evidence="2 3" key="1">
    <citation type="submission" date="2023-04" db="EMBL/GenBank/DDBJ databases">
        <title>Forest soil microbial communities from Buena Vista Peninsula, Colon Province, Panama.</title>
        <authorList>
            <person name="Bouskill N."/>
        </authorList>
    </citation>
    <scope>NUCLEOTIDE SEQUENCE [LARGE SCALE GENOMIC DNA]</scope>
    <source>
        <strain evidence="2 3">CFH S0262</strain>
    </source>
</reference>
<sequence length="54" mass="5478">MTALVWGPASVGSAIAAVAVFAVVAIMLIDVARRGDRAARQAQAMKTNRGGALP</sequence>
<organism evidence="2 3">
    <name type="scientific">Prescottella agglutinans</name>
    <dbReference type="NCBI Taxonomy" id="1644129"/>
    <lineage>
        <taxon>Bacteria</taxon>
        <taxon>Bacillati</taxon>
        <taxon>Actinomycetota</taxon>
        <taxon>Actinomycetes</taxon>
        <taxon>Mycobacteriales</taxon>
        <taxon>Nocardiaceae</taxon>
        <taxon>Prescottella</taxon>
    </lineage>
</organism>
<accession>A0ABT6M649</accession>